<evidence type="ECO:0008006" key="10">
    <source>
        <dbReference type="Google" id="ProtNLM"/>
    </source>
</evidence>
<evidence type="ECO:0000256" key="4">
    <source>
        <dbReference type="ARBA" id="ARBA00022786"/>
    </source>
</evidence>
<evidence type="ECO:0000313" key="9">
    <source>
        <dbReference type="Proteomes" id="UP000803884"/>
    </source>
</evidence>
<dbReference type="PANTHER" id="PTHR22852">
    <property type="entry name" value="LETHAL 2 DENTICLELESS PROTEIN RETINOIC ACID-REGULATED NUCLEAR MATRIX-ASSOCIATED PROTEIN"/>
    <property type="match status" value="1"/>
</dbReference>
<feature type="compositionally biased region" description="Polar residues" evidence="7">
    <location>
        <begin position="1"/>
        <end position="16"/>
    </location>
</feature>
<keyword evidence="4" id="KW-0833">Ubl conjugation pathway</keyword>
<sequence>MAELPFSSSQGSQNESLAVDVLDHDVLPSSPLRSRSDAAAAFRSSSLKPKKPPTVTPKRFNKFFTPRSSTLSGRGGRQSKAGRQLRDITQNGINRRKAGTPGVDLGDDADELFTARPLKRRKQSLDMPSSPPQSSPLRKVEPTNDRIDIDEDDCMSVSAMADDDLPDLMQRLEPFPKPIRRLRHTGQSHRILQRSFGGFESTSRGFFGPEHCVDWRTETSDFVSLPQDLYSFRAFADEEGSVRLVDSSAGAEFSKPHVSFKVHRNAIMDIAFSSDDYMLATASGDQTARIVDMQTQKVMYILSGHNGSLKQVRFHPNDEKMVTTSSRDGSVQIWDLRCSSKTASQILHPAGSERTDPQTLYSKFSMDIGRAHRLTQGKAKHSANDLTGVSITAFQHLGNHRSHMLATASEANASIKLWDLRNAGRRGLAIPVSSTPVPEHHNRNWGIGALALSGDGARLYSVCRDSVVYAYSTNHIMLGCAPELSSNYSGRRAAKEGRMGAAPLYGYKHPAMRAASFYVRAAIRTAKNDKSEMLAIGSTEGTPVVMPTDERHLPFRNNVPQPETANDLDNDEDDEAELPSLAPPSRSPSMAPPAQKRGPPIYESFGTALVRGHRKEVTSLSFTSEGNLVSIGDDFRARCWREDRENARHLRSCGEGGGQRWGCGWADVPESHDESDDE</sequence>
<dbReference type="AlphaFoldDB" id="A0AB34KGT0"/>
<evidence type="ECO:0000256" key="2">
    <source>
        <dbReference type="ARBA" id="ARBA00022574"/>
    </source>
</evidence>
<feature type="region of interest" description="Disordered" evidence="7">
    <location>
        <begin position="1"/>
        <end position="20"/>
    </location>
</feature>
<keyword evidence="3" id="KW-0677">Repeat</keyword>
<proteinExistence type="inferred from homology"/>
<dbReference type="InterPro" id="IPR019775">
    <property type="entry name" value="WD40_repeat_CS"/>
</dbReference>
<keyword evidence="2 6" id="KW-0853">WD repeat</keyword>
<reference evidence="8 9" key="1">
    <citation type="journal article" date="2020" name="Microbiol. Resour. Announc.">
        <title>Draft Genome Sequence of a Cladosporium Species Isolated from the Mesophotic Ascidian Didemnum maculosum.</title>
        <authorList>
            <person name="Gioti A."/>
            <person name="Siaperas R."/>
            <person name="Nikolaivits E."/>
            <person name="Le Goff G."/>
            <person name="Ouazzani J."/>
            <person name="Kotoulas G."/>
            <person name="Topakas E."/>
        </authorList>
    </citation>
    <scope>NUCLEOTIDE SEQUENCE [LARGE SCALE GENOMIC DNA]</scope>
    <source>
        <strain evidence="8 9">TM138-S3</strain>
    </source>
</reference>
<dbReference type="RefSeq" id="XP_069227323.1">
    <property type="nucleotide sequence ID" value="XM_069375325.1"/>
</dbReference>
<accession>A0AB34KGT0</accession>
<comment type="pathway">
    <text evidence="1">Protein modification; protein ubiquitination.</text>
</comment>
<dbReference type="InterPro" id="IPR001680">
    <property type="entry name" value="WD40_rpt"/>
</dbReference>
<dbReference type="SUPFAM" id="SSF50978">
    <property type="entry name" value="WD40 repeat-like"/>
    <property type="match status" value="1"/>
</dbReference>
<dbReference type="Gene3D" id="2.130.10.10">
    <property type="entry name" value="YVTN repeat-like/Quinoprotein amine dehydrogenase"/>
    <property type="match status" value="2"/>
</dbReference>
<evidence type="ECO:0000256" key="1">
    <source>
        <dbReference type="ARBA" id="ARBA00004906"/>
    </source>
</evidence>
<comment type="caution">
    <text evidence="8">The sequence shown here is derived from an EMBL/GenBank/DDBJ whole genome shotgun (WGS) entry which is preliminary data.</text>
</comment>
<dbReference type="PANTHER" id="PTHR22852:SF0">
    <property type="entry name" value="DENTICLELESS PROTEIN HOMOLOG"/>
    <property type="match status" value="1"/>
</dbReference>
<feature type="repeat" description="WD" evidence="6">
    <location>
        <begin position="302"/>
        <end position="344"/>
    </location>
</feature>
<feature type="compositionally biased region" description="Low complexity" evidence="7">
    <location>
        <begin position="37"/>
        <end position="46"/>
    </location>
</feature>
<feature type="region of interest" description="Disordered" evidence="7">
    <location>
        <begin position="651"/>
        <end position="678"/>
    </location>
</feature>
<dbReference type="Pfam" id="PF00400">
    <property type="entry name" value="WD40"/>
    <property type="match status" value="3"/>
</dbReference>
<dbReference type="GO" id="GO:0005634">
    <property type="term" value="C:nucleus"/>
    <property type="evidence" value="ECO:0007669"/>
    <property type="project" value="TreeGrafter"/>
</dbReference>
<feature type="region of interest" description="Disordered" evidence="7">
    <location>
        <begin position="539"/>
        <end position="602"/>
    </location>
</feature>
<evidence type="ECO:0000256" key="6">
    <source>
        <dbReference type="PROSITE-ProRule" id="PRU00221"/>
    </source>
</evidence>
<feature type="repeat" description="WD" evidence="6">
    <location>
        <begin position="260"/>
        <end position="301"/>
    </location>
</feature>
<evidence type="ECO:0000313" key="8">
    <source>
        <dbReference type="EMBL" id="KAL1584217.1"/>
    </source>
</evidence>
<protein>
    <recommendedName>
        <fullName evidence="10">WD40 repeat-like protein</fullName>
    </recommendedName>
</protein>
<feature type="compositionally biased region" description="Acidic residues" evidence="7">
    <location>
        <begin position="566"/>
        <end position="577"/>
    </location>
</feature>
<dbReference type="InterPro" id="IPR015943">
    <property type="entry name" value="WD40/YVTN_repeat-like_dom_sf"/>
</dbReference>
<dbReference type="PROSITE" id="PS00678">
    <property type="entry name" value="WD_REPEATS_1"/>
    <property type="match status" value="1"/>
</dbReference>
<dbReference type="GO" id="GO:0030674">
    <property type="term" value="F:protein-macromolecule adaptor activity"/>
    <property type="evidence" value="ECO:0007669"/>
    <property type="project" value="TreeGrafter"/>
</dbReference>
<dbReference type="InterPro" id="IPR051865">
    <property type="entry name" value="WD-repeat_CDT2_adapter"/>
</dbReference>
<dbReference type="PROSITE" id="PS50294">
    <property type="entry name" value="WD_REPEATS_REGION"/>
    <property type="match status" value="1"/>
</dbReference>
<dbReference type="Proteomes" id="UP000803884">
    <property type="component" value="Unassembled WGS sequence"/>
</dbReference>
<name>A0AB34KGT0_9PEZI</name>
<dbReference type="EMBL" id="JAAQHG020000027">
    <property type="protein sequence ID" value="KAL1584217.1"/>
    <property type="molecule type" value="Genomic_DNA"/>
</dbReference>
<evidence type="ECO:0000256" key="7">
    <source>
        <dbReference type="SAM" id="MobiDB-lite"/>
    </source>
</evidence>
<dbReference type="GeneID" id="96008163"/>
<dbReference type="SMART" id="SM00320">
    <property type="entry name" value="WD40"/>
    <property type="match status" value="5"/>
</dbReference>
<evidence type="ECO:0000256" key="3">
    <source>
        <dbReference type="ARBA" id="ARBA00022737"/>
    </source>
</evidence>
<comment type="similarity">
    <text evidence="5">Belongs to the WD repeat cdt2 family.</text>
</comment>
<gene>
    <name evidence="8" type="ORF">WHR41_06720</name>
</gene>
<dbReference type="GO" id="GO:0043161">
    <property type="term" value="P:proteasome-mediated ubiquitin-dependent protein catabolic process"/>
    <property type="evidence" value="ECO:0007669"/>
    <property type="project" value="TreeGrafter"/>
</dbReference>
<dbReference type="InterPro" id="IPR036322">
    <property type="entry name" value="WD40_repeat_dom_sf"/>
</dbReference>
<keyword evidence="9" id="KW-1185">Reference proteome</keyword>
<evidence type="ECO:0000256" key="5">
    <source>
        <dbReference type="ARBA" id="ARBA00038344"/>
    </source>
</evidence>
<organism evidence="8 9">
    <name type="scientific">Cladosporium halotolerans</name>
    <dbReference type="NCBI Taxonomy" id="1052096"/>
    <lineage>
        <taxon>Eukaryota</taxon>
        <taxon>Fungi</taxon>
        <taxon>Dikarya</taxon>
        <taxon>Ascomycota</taxon>
        <taxon>Pezizomycotina</taxon>
        <taxon>Dothideomycetes</taxon>
        <taxon>Dothideomycetidae</taxon>
        <taxon>Cladosporiales</taxon>
        <taxon>Cladosporiaceae</taxon>
        <taxon>Cladosporium</taxon>
    </lineage>
</organism>
<dbReference type="PROSITE" id="PS50082">
    <property type="entry name" value="WD_REPEATS_2"/>
    <property type="match status" value="2"/>
</dbReference>
<feature type="region of interest" description="Disordered" evidence="7">
    <location>
        <begin position="27"/>
        <end position="144"/>
    </location>
</feature>